<evidence type="ECO:0008006" key="4">
    <source>
        <dbReference type="Google" id="ProtNLM"/>
    </source>
</evidence>
<keyword evidence="1" id="KW-0812">Transmembrane</keyword>
<evidence type="ECO:0000313" key="2">
    <source>
        <dbReference type="EMBL" id="MDT0263934.1"/>
    </source>
</evidence>
<dbReference type="Proteomes" id="UP001183176">
    <property type="component" value="Unassembled WGS sequence"/>
</dbReference>
<protein>
    <recommendedName>
        <fullName evidence="4">LysE family translocator</fullName>
    </recommendedName>
</protein>
<keyword evidence="1" id="KW-0472">Membrane</keyword>
<organism evidence="2 3">
    <name type="scientific">Jatrophihabitans lederbergiae</name>
    <dbReference type="NCBI Taxonomy" id="3075547"/>
    <lineage>
        <taxon>Bacteria</taxon>
        <taxon>Bacillati</taxon>
        <taxon>Actinomycetota</taxon>
        <taxon>Actinomycetes</taxon>
        <taxon>Jatrophihabitantales</taxon>
        <taxon>Jatrophihabitantaceae</taxon>
        <taxon>Jatrophihabitans</taxon>
    </lineage>
</organism>
<name>A0ABU2JGW6_9ACTN</name>
<gene>
    <name evidence="2" type="ORF">RM423_21395</name>
</gene>
<comment type="caution">
    <text evidence="2">The sequence shown here is derived from an EMBL/GenBank/DDBJ whole genome shotgun (WGS) entry which is preliminary data.</text>
</comment>
<sequence length="57" mass="5791">MVFAVVGLLSCLVYEVVLGTSGGVLRRPRLADAFLRGSGGLLVVFGAGLAVEGVRTA</sequence>
<evidence type="ECO:0000313" key="3">
    <source>
        <dbReference type="Proteomes" id="UP001183176"/>
    </source>
</evidence>
<proteinExistence type="predicted"/>
<dbReference type="EMBL" id="JAVREH010000059">
    <property type="protein sequence ID" value="MDT0263934.1"/>
    <property type="molecule type" value="Genomic_DNA"/>
</dbReference>
<dbReference type="RefSeq" id="WP_311425077.1">
    <property type="nucleotide sequence ID" value="NZ_JAVREH010000059.1"/>
</dbReference>
<keyword evidence="1" id="KW-1133">Transmembrane helix</keyword>
<accession>A0ABU2JGW6</accession>
<feature type="transmembrane region" description="Helical" evidence="1">
    <location>
        <begin position="35"/>
        <end position="54"/>
    </location>
</feature>
<reference evidence="3" key="1">
    <citation type="submission" date="2023-07" db="EMBL/GenBank/DDBJ databases">
        <title>30 novel species of actinomycetes from the DSMZ collection.</title>
        <authorList>
            <person name="Nouioui I."/>
        </authorList>
    </citation>
    <scope>NUCLEOTIDE SEQUENCE [LARGE SCALE GENOMIC DNA]</scope>
    <source>
        <strain evidence="3">DSM 44399</strain>
    </source>
</reference>
<keyword evidence="3" id="KW-1185">Reference proteome</keyword>
<evidence type="ECO:0000256" key="1">
    <source>
        <dbReference type="SAM" id="Phobius"/>
    </source>
</evidence>